<dbReference type="Proteomes" id="UP000274850">
    <property type="component" value="Segment"/>
</dbReference>
<evidence type="ECO:0000313" key="1">
    <source>
        <dbReference type="EMBL" id="SOB74080.1"/>
    </source>
</evidence>
<protein>
    <submittedName>
        <fullName evidence="1">Uncharacterized protein</fullName>
    </submittedName>
</protein>
<keyword evidence="2" id="KW-1185">Reference proteome</keyword>
<evidence type="ECO:0000313" key="2">
    <source>
        <dbReference type="Proteomes" id="UP000274850"/>
    </source>
</evidence>
<organism evidence="1">
    <name type="scientific">Cedratvirus lausannensis</name>
    <dbReference type="NCBI Taxonomy" id="2023205"/>
    <lineage>
        <taxon>Viruses</taxon>
        <taxon>Pithoviruses</taxon>
        <taxon>Orthocedratvirinae</taxon>
        <taxon>Alphacedratvirus</taxon>
        <taxon>Alphacedratvirus francolausannense</taxon>
    </lineage>
</organism>
<reference evidence="1" key="1">
    <citation type="submission" date="2017-08" db="EMBL/GenBank/DDBJ databases">
        <authorList>
            <person name="de Groot N.N."/>
        </authorList>
    </citation>
    <scope>NUCLEOTIDE SEQUENCE</scope>
</reference>
<gene>
    <name evidence="1" type="ORF">BQ9231_00197</name>
</gene>
<sequence length="109" mass="12294">MPVSDYVRLVTAVRRYICILQSAHLHYHKKTKKDPSLPTTSNRSSLTTIFHLLNIPPPLKHSIEINLCDYEPIAPSCYPVKTNSPKSILKSPSVKSPSRVKRNVKFVGV</sequence>
<dbReference type="EMBL" id="LT907979">
    <property type="protein sequence ID" value="SOB74080.1"/>
    <property type="molecule type" value="Genomic_DNA"/>
</dbReference>
<proteinExistence type="predicted"/>
<accession>A0A285Q237</accession>
<name>A0A285Q237_9VIRU</name>